<name>A0AA37SZA9_9ALTE</name>
<dbReference type="AlphaFoldDB" id="A0AA37SZA9"/>
<evidence type="ECO:0000256" key="1">
    <source>
        <dbReference type="SAM" id="MobiDB-lite"/>
    </source>
</evidence>
<proteinExistence type="predicted"/>
<sequence length="104" mass="11540">MQGQGVGIEIKTNKNASRTSENSTLAQLEHALSDPRQRSRDYSAGEGFALFGQVSLQCSTQLRTTGYNQKVRIEVVEQDAQGRPTKLRITLLSQQQNIEKTVTC</sequence>
<evidence type="ECO:0000313" key="3">
    <source>
        <dbReference type="Proteomes" id="UP001156601"/>
    </source>
</evidence>
<reference evidence="2" key="2">
    <citation type="submission" date="2023-01" db="EMBL/GenBank/DDBJ databases">
        <title>Draft genome sequence of Agaribacter marinus strain NBRC 110023.</title>
        <authorList>
            <person name="Sun Q."/>
            <person name="Mori K."/>
        </authorList>
    </citation>
    <scope>NUCLEOTIDE SEQUENCE</scope>
    <source>
        <strain evidence="2">NBRC 110023</strain>
    </source>
</reference>
<accession>A0AA37SZA9</accession>
<feature type="region of interest" description="Disordered" evidence="1">
    <location>
        <begin position="1"/>
        <end position="40"/>
    </location>
</feature>
<dbReference type="EMBL" id="BSOT01000005">
    <property type="protein sequence ID" value="GLR71094.1"/>
    <property type="molecule type" value="Genomic_DNA"/>
</dbReference>
<feature type="compositionally biased region" description="Polar residues" evidence="1">
    <location>
        <begin position="13"/>
        <end position="26"/>
    </location>
</feature>
<organism evidence="2 3">
    <name type="scientific">Agaribacter marinus</name>
    <dbReference type="NCBI Taxonomy" id="1431249"/>
    <lineage>
        <taxon>Bacteria</taxon>
        <taxon>Pseudomonadati</taxon>
        <taxon>Pseudomonadota</taxon>
        <taxon>Gammaproteobacteria</taxon>
        <taxon>Alteromonadales</taxon>
        <taxon>Alteromonadaceae</taxon>
        <taxon>Agaribacter</taxon>
    </lineage>
</organism>
<feature type="compositionally biased region" description="Basic and acidic residues" evidence="1">
    <location>
        <begin position="31"/>
        <end position="40"/>
    </location>
</feature>
<keyword evidence="3" id="KW-1185">Reference proteome</keyword>
<dbReference type="Proteomes" id="UP001156601">
    <property type="component" value="Unassembled WGS sequence"/>
</dbReference>
<dbReference type="RefSeq" id="WP_284217393.1">
    <property type="nucleotide sequence ID" value="NZ_BSOT01000005.1"/>
</dbReference>
<evidence type="ECO:0000313" key="2">
    <source>
        <dbReference type="EMBL" id="GLR71094.1"/>
    </source>
</evidence>
<reference evidence="2" key="1">
    <citation type="journal article" date="2014" name="Int. J. Syst. Evol. Microbiol.">
        <title>Complete genome sequence of Corynebacterium casei LMG S-19264T (=DSM 44701T), isolated from a smear-ripened cheese.</title>
        <authorList>
            <consortium name="US DOE Joint Genome Institute (JGI-PGF)"/>
            <person name="Walter F."/>
            <person name="Albersmeier A."/>
            <person name="Kalinowski J."/>
            <person name="Ruckert C."/>
        </authorList>
    </citation>
    <scope>NUCLEOTIDE SEQUENCE</scope>
    <source>
        <strain evidence="2">NBRC 110023</strain>
    </source>
</reference>
<gene>
    <name evidence="2" type="ORF">GCM10007852_20020</name>
</gene>
<protein>
    <submittedName>
        <fullName evidence="2">Uncharacterized protein</fullName>
    </submittedName>
</protein>
<comment type="caution">
    <text evidence="2">The sequence shown here is derived from an EMBL/GenBank/DDBJ whole genome shotgun (WGS) entry which is preliminary data.</text>
</comment>